<proteinExistence type="predicted"/>
<reference evidence="2 3" key="1">
    <citation type="submission" date="2020-10" db="EMBL/GenBank/DDBJ databases">
        <title>Aquamicrobium zhengzhouensis sp. nov., a exopolysaccharide producing bacterium isolated from farmland soil.</title>
        <authorList>
            <person name="Wang X."/>
        </authorList>
    </citation>
    <scope>NUCLEOTIDE SEQUENCE [LARGE SCALE GENOMIC DNA]</scope>
    <source>
        <strain evidence="3">cd-1</strain>
    </source>
</reference>
<dbReference type="Proteomes" id="UP000601789">
    <property type="component" value="Unassembled WGS sequence"/>
</dbReference>
<organism evidence="2 3">
    <name type="scientific">Aquamicrobium zhengzhouense</name>
    <dbReference type="NCBI Taxonomy" id="2781738"/>
    <lineage>
        <taxon>Bacteria</taxon>
        <taxon>Pseudomonadati</taxon>
        <taxon>Pseudomonadota</taxon>
        <taxon>Alphaproteobacteria</taxon>
        <taxon>Hyphomicrobiales</taxon>
        <taxon>Phyllobacteriaceae</taxon>
        <taxon>Aquamicrobium</taxon>
    </lineage>
</organism>
<name>A0ABS0SGE2_9HYPH</name>
<comment type="caution">
    <text evidence="2">The sequence shown here is derived from an EMBL/GenBank/DDBJ whole genome shotgun (WGS) entry which is preliminary data.</text>
</comment>
<dbReference type="EMBL" id="JADGMQ010000011">
    <property type="protein sequence ID" value="MBI1621864.1"/>
    <property type="molecule type" value="Genomic_DNA"/>
</dbReference>
<keyword evidence="3" id="KW-1185">Reference proteome</keyword>
<sequence length="107" mass="11604">MLNRFITVVILIPLAIVLISLAVANRAPADFTIDPFNPGNPALTITLPLFVLLFLALLTGLVIGGVITWLRQGRYRKLARKRDAELATVQRAAPAPSEVPALPRPNV</sequence>
<evidence type="ECO:0000256" key="1">
    <source>
        <dbReference type="SAM" id="Phobius"/>
    </source>
</evidence>
<protein>
    <submittedName>
        <fullName evidence="2">DUF1049 domain-containing protein</fullName>
    </submittedName>
</protein>
<keyword evidence="1" id="KW-0812">Transmembrane</keyword>
<gene>
    <name evidence="2" type="ORF">IOD40_14475</name>
</gene>
<keyword evidence="1" id="KW-1133">Transmembrane helix</keyword>
<accession>A0ABS0SGE2</accession>
<dbReference type="RefSeq" id="WP_198477403.1">
    <property type="nucleotide sequence ID" value="NZ_JADGMQ010000011.1"/>
</dbReference>
<feature type="transmembrane region" description="Helical" evidence="1">
    <location>
        <begin position="48"/>
        <end position="70"/>
    </location>
</feature>
<evidence type="ECO:0000313" key="2">
    <source>
        <dbReference type="EMBL" id="MBI1621864.1"/>
    </source>
</evidence>
<evidence type="ECO:0000313" key="3">
    <source>
        <dbReference type="Proteomes" id="UP000601789"/>
    </source>
</evidence>
<keyword evidence="1" id="KW-0472">Membrane</keyword>